<evidence type="ECO:0000313" key="2">
    <source>
        <dbReference type="Proteomes" id="UP001221757"/>
    </source>
</evidence>
<name>A0AAD7G6W5_MYCRO</name>
<comment type="caution">
    <text evidence="1">The sequence shown here is derived from an EMBL/GenBank/DDBJ whole genome shotgun (WGS) entry which is preliminary data.</text>
</comment>
<dbReference type="AlphaFoldDB" id="A0AAD7G6W5"/>
<dbReference type="Proteomes" id="UP001221757">
    <property type="component" value="Unassembled WGS sequence"/>
</dbReference>
<reference evidence="1" key="1">
    <citation type="submission" date="2023-03" db="EMBL/GenBank/DDBJ databases">
        <title>Massive genome expansion in bonnet fungi (Mycena s.s.) driven by repeated elements and novel gene families across ecological guilds.</title>
        <authorList>
            <consortium name="Lawrence Berkeley National Laboratory"/>
            <person name="Harder C.B."/>
            <person name="Miyauchi S."/>
            <person name="Viragh M."/>
            <person name="Kuo A."/>
            <person name="Thoen E."/>
            <person name="Andreopoulos B."/>
            <person name="Lu D."/>
            <person name="Skrede I."/>
            <person name="Drula E."/>
            <person name="Henrissat B."/>
            <person name="Morin E."/>
            <person name="Kohler A."/>
            <person name="Barry K."/>
            <person name="LaButti K."/>
            <person name="Morin E."/>
            <person name="Salamov A."/>
            <person name="Lipzen A."/>
            <person name="Mereny Z."/>
            <person name="Hegedus B."/>
            <person name="Baldrian P."/>
            <person name="Stursova M."/>
            <person name="Weitz H."/>
            <person name="Taylor A."/>
            <person name="Grigoriev I.V."/>
            <person name="Nagy L.G."/>
            <person name="Martin F."/>
            <person name="Kauserud H."/>
        </authorList>
    </citation>
    <scope>NUCLEOTIDE SEQUENCE</scope>
    <source>
        <strain evidence="1">CBHHK067</strain>
    </source>
</reference>
<gene>
    <name evidence="1" type="ORF">B0H17DRAFT_1257750</name>
</gene>
<sequence>MHSVFSLECERFSRNWSPGIVQAQPIRCRLVELPRHGRQPRPLQPRVQPHKMAEILERPSSRAEHPCDEHPLHFDALDPKLHPEQLETLVRTTIDYGRTPRVSVSLSRQFSKALDEANKSVDVAFLCRSRLISIFMRVQMDLFPRALTMRGTPQLQPIELRISTTLDAQTPSSELCVAPLFRYVAEPPRPPCAATYSPPAPKPVPLISRMSQSARAAAYRRAHSMLRHRKGMYVTPGSITGEPSEILDNMEFQDVSLDAALDADRKTLAMDDHDVSF</sequence>
<evidence type="ECO:0000313" key="1">
    <source>
        <dbReference type="EMBL" id="KAJ7662484.1"/>
    </source>
</evidence>
<accession>A0AAD7G6W5</accession>
<dbReference type="EMBL" id="JARKIE010000239">
    <property type="protein sequence ID" value="KAJ7662484.1"/>
    <property type="molecule type" value="Genomic_DNA"/>
</dbReference>
<protein>
    <submittedName>
        <fullName evidence="1">Uncharacterized protein</fullName>
    </submittedName>
</protein>
<keyword evidence="2" id="KW-1185">Reference proteome</keyword>
<organism evidence="1 2">
    <name type="scientific">Mycena rosella</name>
    <name type="common">Pink bonnet</name>
    <name type="synonym">Agaricus rosellus</name>
    <dbReference type="NCBI Taxonomy" id="1033263"/>
    <lineage>
        <taxon>Eukaryota</taxon>
        <taxon>Fungi</taxon>
        <taxon>Dikarya</taxon>
        <taxon>Basidiomycota</taxon>
        <taxon>Agaricomycotina</taxon>
        <taxon>Agaricomycetes</taxon>
        <taxon>Agaricomycetidae</taxon>
        <taxon>Agaricales</taxon>
        <taxon>Marasmiineae</taxon>
        <taxon>Mycenaceae</taxon>
        <taxon>Mycena</taxon>
    </lineage>
</organism>
<proteinExistence type="predicted"/>